<evidence type="ECO:0000313" key="3">
    <source>
        <dbReference type="Proteomes" id="UP000661507"/>
    </source>
</evidence>
<feature type="transmembrane region" description="Helical" evidence="1">
    <location>
        <begin position="12"/>
        <end position="35"/>
    </location>
</feature>
<accession>A0A917NY85</accession>
<sequence length="121" mass="12660">MVGDRNRYGGGGAGGYLTWLGAPVFVWLGGISYTLHLLHENIGWTVIGRLEGAGIPANLAILAAIATSVGLAALVTYLVERPAMRWIRGFYRSRAPRPGTGPRVILRLEPGIPPGGGASGP</sequence>
<dbReference type="RefSeq" id="WP_188972868.1">
    <property type="nucleotide sequence ID" value="NZ_BMKW01000018.1"/>
</dbReference>
<evidence type="ECO:0000313" key="2">
    <source>
        <dbReference type="EMBL" id="GGJ40170.1"/>
    </source>
</evidence>
<comment type="caution">
    <text evidence="2">The sequence shown here is derived from an EMBL/GenBank/DDBJ whole genome shotgun (WGS) entry which is preliminary data.</text>
</comment>
<name>A0A917NY85_9PROT</name>
<dbReference type="AlphaFoldDB" id="A0A917NY85"/>
<protein>
    <submittedName>
        <fullName evidence="2">Uncharacterized protein</fullName>
    </submittedName>
</protein>
<proteinExistence type="predicted"/>
<keyword evidence="1" id="KW-1133">Transmembrane helix</keyword>
<organism evidence="2 3">
    <name type="scientific">Neoroseomonas lacus</name>
    <dbReference type="NCBI Taxonomy" id="287609"/>
    <lineage>
        <taxon>Bacteria</taxon>
        <taxon>Pseudomonadati</taxon>
        <taxon>Pseudomonadota</taxon>
        <taxon>Alphaproteobacteria</taxon>
        <taxon>Acetobacterales</taxon>
        <taxon>Acetobacteraceae</taxon>
        <taxon>Neoroseomonas</taxon>
    </lineage>
</organism>
<reference evidence="2" key="2">
    <citation type="submission" date="2020-09" db="EMBL/GenBank/DDBJ databases">
        <authorList>
            <person name="Sun Q."/>
            <person name="Zhou Y."/>
        </authorList>
    </citation>
    <scope>NUCLEOTIDE SEQUENCE</scope>
    <source>
        <strain evidence="2">CGMCC 1.3617</strain>
    </source>
</reference>
<dbReference type="Proteomes" id="UP000661507">
    <property type="component" value="Unassembled WGS sequence"/>
</dbReference>
<keyword evidence="1" id="KW-0472">Membrane</keyword>
<keyword evidence="1" id="KW-0812">Transmembrane</keyword>
<dbReference type="EMBL" id="BMKW01000018">
    <property type="protein sequence ID" value="GGJ40170.1"/>
    <property type="molecule type" value="Genomic_DNA"/>
</dbReference>
<keyword evidence="3" id="KW-1185">Reference proteome</keyword>
<feature type="transmembrane region" description="Helical" evidence="1">
    <location>
        <begin position="55"/>
        <end position="79"/>
    </location>
</feature>
<reference evidence="2" key="1">
    <citation type="journal article" date="2014" name="Int. J. Syst. Evol. Microbiol.">
        <title>Complete genome sequence of Corynebacterium casei LMG S-19264T (=DSM 44701T), isolated from a smear-ripened cheese.</title>
        <authorList>
            <consortium name="US DOE Joint Genome Institute (JGI-PGF)"/>
            <person name="Walter F."/>
            <person name="Albersmeier A."/>
            <person name="Kalinowski J."/>
            <person name="Ruckert C."/>
        </authorList>
    </citation>
    <scope>NUCLEOTIDE SEQUENCE</scope>
    <source>
        <strain evidence="2">CGMCC 1.3617</strain>
    </source>
</reference>
<gene>
    <name evidence="2" type="ORF">GCM10011320_54720</name>
</gene>
<evidence type="ECO:0000256" key="1">
    <source>
        <dbReference type="SAM" id="Phobius"/>
    </source>
</evidence>